<evidence type="ECO:0000256" key="1">
    <source>
        <dbReference type="SAM" id="MobiDB-lite"/>
    </source>
</evidence>
<name>A0A183FE78_HELPZ</name>
<sequence length="66" mass="7415">MCATPDGSTHTRQRGDTEFLCPTYQLPKWYDIWPDYEETAGSGRVTVSSHSPAHMPQDGQKDIGLF</sequence>
<keyword evidence="3" id="KW-1185">Reference proteome</keyword>
<evidence type="ECO:0000313" key="3">
    <source>
        <dbReference type="Proteomes" id="UP000050761"/>
    </source>
</evidence>
<protein>
    <submittedName>
        <fullName evidence="4">Tyrosine-protein phosphatase domain-containing protein</fullName>
    </submittedName>
</protein>
<dbReference type="AlphaFoldDB" id="A0A183FE78"/>
<reference evidence="2 3" key="1">
    <citation type="submission" date="2018-11" db="EMBL/GenBank/DDBJ databases">
        <authorList>
            <consortium name="Pathogen Informatics"/>
        </authorList>
    </citation>
    <scope>NUCLEOTIDE SEQUENCE [LARGE SCALE GENOMIC DNA]</scope>
</reference>
<dbReference type="WBParaSite" id="HPBE_0000464001-mRNA-1">
    <property type="protein sequence ID" value="HPBE_0000464001-mRNA-1"/>
    <property type="gene ID" value="HPBE_0000464001"/>
</dbReference>
<evidence type="ECO:0000313" key="4">
    <source>
        <dbReference type="WBParaSite" id="HPBE_0000464001-mRNA-1"/>
    </source>
</evidence>
<reference evidence="4" key="2">
    <citation type="submission" date="2019-09" db="UniProtKB">
        <authorList>
            <consortium name="WormBaseParasite"/>
        </authorList>
    </citation>
    <scope>IDENTIFICATION</scope>
</reference>
<dbReference type="EMBL" id="UZAH01025341">
    <property type="protein sequence ID" value="VDO61915.1"/>
    <property type="molecule type" value="Genomic_DNA"/>
</dbReference>
<accession>A0A3P8ALL1</accession>
<organism evidence="3 4">
    <name type="scientific">Heligmosomoides polygyrus</name>
    <name type="common">Parasitic roundworm</name>
    <dbReference type="NCBI Taxonomy" id="6339"/>
    <lineage>
        <taxon>Eukaryota</taxon>
        <taxon>Metazoa</taxon>
        <taxon>Ecdysozoa</taxon>
        <taxon>Nematoda</taxon>
        <taxon>Chromadorea</taxon>
        <taxon>Rhabditida</taxon>
        <taxon>Rhabditina</taxon>
        <taxon>Rhabditomorpha</taxon>
        <taxon>Strongyloidea</taxon>
        <taxon>Heligmosomidae</taxon>
        <taxon>Heligmosomoides</taxon>
    </lineage>
</organism>
<feature type="region of interest" description="Disordered" evidence="1">
    <location>
        <begin position="42"/>
        <end position="66"/>
    </location>
</feature>
<evidence type="ECO:0000313" key="2">
    <source>
        <dbReference type="EMBL" id="VDO61915.1"/>
    </source>
</evidence>
<gene>
    <name evidence="2" type="ORF">HPBE_LOCUS4641</name>
</gene>
<dbReference type="Proteomes" id="UP000050761">
    <property type="component" value="Unassembled WGS sequence"/>
</dbReference>
<proteinExistence type="predicted"/>
<accession>A0A183FE78</accession>